<keyword evidence="1" id="KW-0999">Mitochondrion inner membrane</keyword>
<dbReference type="InterPro" id="IPR033181">
    <property type="entry name" value="Mic26_fungi"/>
</dbReference>
<dbReference type="STRING" id="1071380.I2GZK3"/>
<organism evidence="2 3">
    <name type="scientific">Henningerozyma blattae (strain ATCC 34711 / CBS 6284 / DSM 70876 / NBRC 10599 / NRRL Y-10934 / UCD 77-7)</name>
    <name type="common">Yeast</name>
    <name type="synonym">Tetrapisispora blattae</name>
    <dbReference type="NCBI Taxonomy" id="1071380"/>
    <lineage>
        <taxon>Eukaryota</taxon>
        <taxon>Fungi</taxon>
        <taxon>Dikarya</taxon>
        <taxon>Ascomycota</taxon>
        <taxon>Saccharomycotina</taxon>
        <taxon>Saccharomycetes</taxon>
        <taxon>Saccharomycetales</taxon>
        <taxon>Saccharomycetaceae</taxon>
        <taxon>Henningerozyma</taxon>
    </lineage>
</organism>
<dbReference type="EMBL" id="HE806317">
    <property type="protein sequence ID" value="CCH59555.1"/>
    <property type="molecule type" value="Genomic_DNA"/>
</dbReference>
<evidence type="ECO:0000313" key="2">
    <source>
        <dbReference type="EMBL" id="CCH59555.1"/>
    </source>
</evidence>
<accession>I2GZK3</accession>
<dbReference type="GeneID" id="14493791"/>
<dbReference type="PANTHER" id="PTHR28268">
    <property type="entry name" value="MICOS SUBUNIT MIC26"/>
    <property type="match status" value="1"/>
</dbReference>
<dbReference type="eggNOG" id="ENOG502S70K">
    <property type="taxonomic scope" value="Eukaryota"/>
</dbReference>
<gene>
    <name evidence="2" type="primary">TBLA0B07370</name>
    <name evidence="2" type="ORF">TBLA_0B07370</name>
</gene>
<dbReference type="GO" id="GO:0042407">
    <property type="term" value="P:cristae formation"/>
    <property type="evidence" value="ECO:0007669"/>
    <property type="project" value="EnsemblFungi"/>
</dbReference>
<dbReference type="GO" id="GO:0032460">
    <property type="term" value="P:negative regulation of protein oligomerization"/>
    <property type="evidence" value="ECO:0007669"/>
    <property type="project" value="EnsemblFungi"/>
</dbReference>
<proteinExistence type="predicted"/>
<dbReference type="GO" id="GO:0044284">
    <property type="term" value="C:mitochondrial crista junction"/>
    <property type="evidence" value="ECO:0007669"/>
    <property type="project" value="EnsemblFungi"/>
</dbReference>
<comment type="subunit">
    <text evidence="1">Component of the mitochondrial contact site and cristae organizing system (MICOS) complex.</text>
</comment>
<dbReference type="Proteomes" id="UP000002866">
    <property type="component" value="Chromosome 2"/>
</dbReference>
<dbReference type="OrthoDB" id="2399148at2759"/>
<comment type="function">
    <text evidence="1">Component of the MICOS complex, a large protein complex of the mitochondrial inner membrane that plays crucial roles in the maintenance of crista junctions, inner membrane architecture, and formation of contact sites to the outer membrane.</text>
</comment>
<dbReference type="Pfam" id="PF09769">
    <property type="entry name" value="ApoO"/>
    <property type="match status" value="1"/>
</dbReference>
<dbReference type="InParanoid" id="I2GZK3"/>
<dbReference type="RefSeq" id="XP_004179074.1">
    <property type="nucleotide sequence ID" value="XM_004179026.1"/>
</dbReference>
<comment type="subcellular location">
    <subcellularLocation>
        <location evidence="1">Mitochondrion inner membrane</location>
    </subcellularLocation>
</comment>
<dbReference type="GO" id="GO:0061617">
    <property type="term" value="C:MICOS complex"/>
    <property type="evidence" value="ECO:0007669"/>
    <property type="project" value="UniProtKB-UniRule"/>
</dbReference>
<sequence>MVDFYRQVDPIKEQVIPPQDNLELLPLKSQNCKLISSSKIIGSPKIVDGISVRCPKYLLSFSSTTRKNLVTLCDLVDSKLEKINNKYYYYESKITGTLSSLHSDHSELLIPNIFYIGVAAMAGSVLTKRSNILYRVSMPVIFGTAGFYYTLPKTYSNTIDLLHEWEESKLPKFTKFQDATIDNTKWMYGVGVDLTQKVTRSGWKLQNYFKNLLGGE</sequence>
<dbReference type="PANTHER" id="PTHR28268:SF1">
    <property type="entry name" value="MICOS SUBUNIT MIC26"/>
    <property type="match status" value="1"/>
</dbReference>
<protein>
    <recommendedName>
        <fullName evidence="1">MICOS complex subunit</fullName>
    </recommendedName>
</protein>
<name>I2GZK3_HENB6</name>
<evidence type="ECO:0000313" key="3">
    <source>
        <dbReference type="Proteomes" id="UP000002866"/>
    </source>
</evidence>
<dbReference type="HOGENOM" id="CLU_086433_1_0_1"/>
<dbReference type="AlphaFoldDB" id="I2GZK3"/>
<dbReference type="KEGG" id="tbl:TBLA_0B07370"/>
<evidence type="ECO:0000256" key="1">
    <source>
        <dbReference type="RuleBase" id="RU363021"/>
    </source>
</evidence>
<dbReference type="FunCoup" id="I2GZK3">
    <property type="interactions" value="43"/>
</dbReference>
<dbReference type="InterPro" id="IPR019166">
    <property type="entry name" value="MIC26/MIC27"/>
</dbReference>
<dbReference type="OMA" id="QMIFNES"/>
<keyword evidence="1" id="KW-0496">Mitochondrion</keyword>
<keyword evidence="3" id="KW-1185">Reference proteome</keyword>
<keyword evidence="1" id="KW-0472">Membrane</keyword>
<reference evidence="2 3" key="1">
    <citation type="journal article" date="2011" name="Proc. Natl. Acad. Sci. U.S.A.">
        <title>Evolutionary erosion of yeast sex chromosomes by mating-type switching accidents.</title>
        <authorList>
            <person name="Gordon J.L."/>
            <person name="Armisen D."/>
            <person name="Proux-Wera E."/>
            <person name="Oheigeartaigh S.S."/>
            <person name="Byrne K.P."/>
            <person name="Wolfe K.H."/>
        </authorList>
    </citation>
    <scope>NUCLEOTIDE SEQUENCE [LARGE SCALE GENOMIC DNA]</scope>
    <source>
        <strain evidence="3">ATCC 34711 / CBS 6284 / DSM 70876 / NBRC 10599 / NRRL Y-10934 / UCD 77-7</strain>
    </source>
</reference>